<proteinExistence type="predicted"/>
<dbReference type="EMBL" id="JARJLG010000034">
    <property type="protein sequence ID" value="KAJ7765838.1"/>
    <property type="molecule type" value="Genomic_DNA"/>
</dbReference>
<organism evidence="1 2">
    <name type="scientific">Mycena maculata</name>
    <dbReference type="NCBI Taxonomy" id="230809"/>
    <lineage>
        <taxon>Eukaryota</taxon>
        <taxon>Fungi</taxon>
        <taxon>Dikarya</taxon>
        <taxon>Basidiomycota</taxon>
        <taxon>Agaricomycotina</taxon>
        <taxon>Agaricomycetes</taxon>
        <taxon>Agaricomycetidae</taxon>
        <taxon>Agaricales</taxon>
        <taxon>Marasmiineae</taxon>
        <taxon>Mycenaceae</taxon>
        <taxon>Mycena</taxon>
    </lineage>
</organism>
<dbReference type="AlphaFoldDB" id="A0AAD7NLR1"/>
<protein>
    <submittedName>
        <fullName evidence="1">Uncharacterized protein</fullName>
    </submittedName>
</protein>
<gene>
    <name evidence="1" type="ORF">DFH07DRAFT_809981</name>
</gene>
<accession>A0AAD7NLR1</accession>
<evidence type="ECO:0000313" key="2">
    <source>
        <dbReference type="Proteomes" id="UP001215280"/>
    </source>
</evidence>
<keyword evidence="2" id="KW-1185">Reference proteome</keyword>
<evidence type="ECO:0000313" key="1">
    <source>
        <dbReference type="EMBL" id="KAJ7765838.1"/>
    </source>
</evidence>
<comment type="caution">
    <text evidence="1">The sequence shown here is derived from an EMBL/GenBank/DDBJ whole genome shotgun (WGS) entry which is preliminary data.</text>
</comment>
<reference evidence="1" key="1">
    <citation type="submission" date="2023-03" db="EMBL/GenBank/DDBJ databases">
        <title>Massive genome expansion in bonnet fungi (Mycena s.s.) driven by repeated elements and novel gene families across ecological guilds.</title>
        <authorList>
            <consortium name="Lawrence Berkeley National Laboratory"/>
            <person name="Harder C.B."/>
            <person name="Miyauchi S."/>
            <person name="Viragh M."/>
            <person name="Kuo A."/>
            <person name="Thoen E."/>
            <person name="Andreopoulos B."/>
            <person name="Lu D."/>
            <person name="Skrede I."/>
            <person name="Drula E."/>
            <person name="Henrissat B."/>
            <person name="Morin E."/>
            <person name="Kohler A."/>
            <person name="Barry K."/>
            <person name="LaButti K."/>
            <person name="Morin E."/>
            <person name="Salamov A."/>
            <person name="Lipzen A."/>
            <person name="Mereny Z."/>
            <person name="Hegedus B."/>
            <person name="Baldrian P."/>
            <person name="Stursova M."/>
            <person name="Weitz H."/>
            <person name="Taylor A."/>
            <person name="Grigoriev I.V."/>
            <person name="Nagy L.G."/>
            <person name="Martin F."/>
            <person name="Kauserud H."/>
        </authorList>
    </citation>
    <scope>NUCLEOTIDE SEQUENCE</scope>
    <source>
        <strain evidence="1">CBHHK188m</strain>
    </source>
</reference>
<sequence length="152" mass="17233">MTRGEERSPQKIARTDPLIKVLRSAASNLKNDGDQSETKLFFPTRWIPVDAEELEPDHLPQLQDAIFTQETQSDRTHRNELIALIKRTCGFSVDKSCLQFVDVKDVHPFRDPLRAVRFMLSLLNCTLLIIRASALDLIPTLPTDTASVLIHV</sequence>
<dbReference type="Proteomes" id="UP001215280">
    <property type="component" value="Unassembled WGS sequence"/>
</dbReference>
<name>A0AAD7NLR1_9AGAR</name>